<dbReference type="GO" id="GO:0005886">
    <property type="term" value="C:plasma membrane"/>
    <property type="evidence" value="ECO:0007669"/>
    <property type="project" value="UniProtKB-SubCell"/>
</dbReference>
<evidence type="ECO:0000256" key="5">
    <source>
        <dbReference type="ARBA" id="ARBA00022989"/>
    </source>
</evidence>
<dbReference type="AlphaFoldDB" id="C7Q8Z0"/>
<dbReference type="GO" id="GO:0016787">
    <property type="term" value="F:hydrolase activity"/>
    <property type="evidence" value="ECO:0007669"/>
    <property type="project" value="UniProtKB-KW"/>
</dbReference>
<evidence type="ECO:0000259" key="8">
    <source>
        <dbReference type="SMART" id="SM00014"/>
    </source>
</evidence>
<evidence type="ECO:0000256" key="3">
    <source>
        <dbReference type="ARBA" id="ARBA00022692"/>
    </source>
</evidence>
<dbReference type="Proteomes" id="UP000000851">
    <property type="component" value="Chromosome"/>
</dbReference>
<dbReference type="PANTHER" id="PTHR14969:SF62">
    <property type="entry name" value="DECAPRENYLPHOSPHORYL-5-PHOSPHORIBOSE PHOSPHATASE RV3807C-RELATED"/>
    <property type="match status" value="1"/>
</dbReference>
<keyword evidence="6 7" id="KW-0472">Membrane</keyword>
<dbReference type="EMBL" id="CP001700">
    <property type="protein sequence ID" value="ACU72310.1"/>
    <property type="molecule type" value="Genomic_DNA"/>
</dbReference>
<dbReference type="KEGG" id="cai:Caci_3404"/>
<evidence type="ECO:0000256" key="4">
    <source>
        <dbReference type="ARBA" id="ARBA00022801"/>
    </source>
</evidence>
<organism evidence="9 10">
    <name type="scientific">Catenulispora acidiphila (strain DSM 44928 / JCM 14897 / NBRC 102108 / NRRL B-24433 / ID139908)</name>
    <dbReference type="NCBI Taxonomy" id="479433"/>
    <lineage>
        <taxon>Bacteria</taxon>
        <taxon>Bacillati</taxon>
        <taxon>Actinomycetota</taxon>
        <taxon>Actinomycetes</taxon>
        <taxon>Catenulisporales</taxon>
        <taxon>Catenulisporaceae</taxon>
        <taxon>Catenulispora</taxon>
    </lineage>
</organism>
<evidence type="ECO:0000313" key="10">
    <source>
        <dbReference type="Proteomes" id="UP000000851"/>
    </source>
</evidence>
<dbReference type="RefSeq" id="WP_012787603.1">
    <property type="nucleotide sequence ID" value="NC_013131.1"/>
</dbReference>
<keyword evidence="5 7" id="KW-1133">Transmembrane helix</keyword>
<dbReference type="InterPro" id="IPR000326">
    <property type="entry name" value="PAP2/HPO"/>
</dbReference>
<keyword evidence="3 7" id="KW-0812">Transmembrane</keyword>
<reference evidence="9 10" key="1">
    <citation type="journal article" date="2009" name="Stand. Genomic Sci.">
        <title>Complete genome sequence of Catenulispora acidiphila type strain (ID 139908).</title>
        <authorList>
            <person name="Copeland A."/>
            <person name="Lapidus A."/>
            <person name="Glavina Del Rio T."/>
            <person name="Nolan M."/>
            <person name="Lucas S."/>
            <person name="Chen F."/>
            <person name="Tice H."/>
            <person name="Cheng J.F."/>
            <person name="Bruce D."/>
            <person name="Goodwin L."/>
            <person name="Pitluck S."/>
            <person name="Mikhailova N."/>
            <person name="Pati A."/>
            <person name="Ivanova N."/>
            <person name="Mavromatis K."/>
            <person name="Chen A."/>
            <person name="Palaniappan K."/>
            <person name="Chain P."/>
            <person name="Land M."/>
            <person name="Hauser L."/>
            <person name="Chang Y.J."/>
            <person name="Jeffries C.D."/>
            <person name="Chertkov O."/>
            <person name="Brettin T."/>
            <person name="Detter J.C."/>
            <person name="Han C."/>
            <person name="Ali Z."/>
            <person name="Tindall B.J."/>
            <person name="Goker M."/>
            <person name="Bristow J."/>
            <person name="Eisen J.A."/>
            <person name="Markowitz V."/>
            <person name="Hugenholtz P."/>
            <person name="Kyrpides N.C."/>
            <person name="Klenk H.P."/>
        </authorList>
    </citation>
    <scope>NUCLEOTIDE SEQUENCE [LARGE SCALE GENOMIC DNA]</scope>
    <source>
        <strain evidence="10">DSM 44928 / JCM 14897 / NBRC 102108 / NRRL B-24433 / ID139908</strain>
    </source>
</reference>
<protein>
    <submittedName>
        <fullName evidence="9">Phosphoesterase PA-phosphatase related</fullName>
    </submittedName>
</protein>
<proteinExistence type="predicted"/>
<keyword evidence="2" id="KW-1003">Cell membrane</keyword>
<keyword evidence="4" id="KW-0378">Hydrolase</keyword>
<evidence type="ECO:0000256" key="6">
    <source>
        <dbReference type="ARBA" id="ARBA00023136"/>
    </source>
</evidence>
<gene>
    <name evidence="9" type="ordered locus">Caci_3404</name>
</gene>
<dbReference type="PANTHER" id="PTHR14969">
    <property type="entry name" value="SPHINGOSINE-1-PHOSPHATE PHOSPHOHYDROLASE"/>
    <property type="match status" value="1"/>
</dbReference>
<dbReference type="InterPro" id="IPR036938">
    <property type="entry name" value="PAP2/HPO_sf"/>
</dbReference>
<feature type="transmembrane region" description="Helical" evidence="7">
    <location>
        <begin position="199"/>
        <end position="218"/>
    </location>
</feature>
<feature type="domain" description="Phosphatidic acid phosphatase type 2/haloperoxidase" evidence="8">
    <location>
        <begin position="108"/>
        <end position="214"/>
    </location>
</feature>
<dbReference type="OrthoDB" id="5289372at2"/>
<dbReference type="eggNOG" id="COG0671">
    <property type="taxonomic scope" value="Bacteria"/>
</dbReference>
<dbReference type="Pfam" id="PF01569">
    <property type="entry name" value="PAP2"/>
    <property type="match status" value="1"/>
</dbReference>
<feature type="transmembrane region" description="Helical" evidence="7">
    <location>
        <begin position="172"/>
        <end position="193"/>
    </location>
</feature>
<feature type="transmembrane region" description="Helical" evidence="7">
    <location>
        <begin position="79"/>
        <end position="100"/>
    </location>
</feature>
<evidence type="ECO:0000256" key="7">
    <source>
        <dbReference type="SAM" id="Phobius"/>
    </source>
</evidence>
<evidence type="ECO:0000256" key="2">
    <source>
        <dbReference type="ARBA" id="ARBA00022475"/>
    </source>
</evidence>
<accession>C7Q8Z0</accession>
<sequence>MTVSATQVARRPHHDARATAIALILGAATILAVLIALGWLVTKPLAHHWPLSAEDGVNRYFAQHRDHALNGVSGFFSTIANTTSAIALSALAFIVIRLLTHRWTESLFVATALVAEVSVFLVTTMVVDRARPMVPHLDTAPPTSSFPSGHTAAATALYVAVALVARRHGAAWPVWLLVAVPCAVALSRLYRGMHHPSDVLAGALLGGLCVLLADRVVLTDRLRRPGRR</sequence>
<evidence type="ECO:0000256" key="1">
    <source>
        <dbReference type="ARBA" id="ARBA00004651"/>
    </source>
</evidence>
<dbReference type="CDD" id="cd03392">
    <property type="entry name" value="PAP2_like_2"/>
    <property type="match status" value="1"/>
</dbReference>
<dbReference type="HOGENOM" id="CLU_072573_3_2_11"/>
<dbReference type="Gene3D" id="1.20.144.10">
    <property type="entry name" value="Phosphatidic acid phosphatase type 2/haloperoxidase"/>
    <property type="match status" value="1"/>
</dbReference>
<evidence type="ECO:0000313" key="9">
    <source>
        <dbReference type="EMBL" id="ACU72310.1"/>
    </source>
</evidence>
<name>C7Q8Z0_CATAD</name>
<dbReference type="STRING" id="479433.Caci_3404"/>
<feature type="transmembrane region" description="Helical" evidence="7">
    <location>
        <begin position="107"/>
        <end position="127"/>
    </location>
</feature>
<feature type="transmembrane region" description="Helical" evidence="7">
    <location>
        <begin position="147"/>
        <end position="165"/>
    </location>
</feature>
<comment type="subcellular location">
    <subcellularLocation>
        <location evidence="1">Cell membrane</location>
        <topology evidence="1">Multi-pass membrane protein</topology>
    </subcellularLocation>
</comment>
<feature type="transmembrane region" description="Helical" evidence="7">
    <location>
        <begin position="20"/>
        <end position="41"/>
    </location>
</feature>
<dbReference type="InParanoid" id="C7Q8Z0"/>
<dbReference type="SUPFAM" id="SSF48317">
    <property type="entry name" value="Acid phosphatase/Vanadium-dependent haloperoxidase"/>
    <property type="match status" value="1"/>
</dbReference>
<keyword evidence="10" id="KW-1185">Reference proteome</keyword>
<dbReference type="SMART" id="SM00014">
    <property type="entry name" value="acidPPc"/>
    <property type="match status" value="1"/>
</dbReference>